<protein>
    <submittedName>
        <fullName evidence="2">Energy-coupled thiamine transporter ThiT</fullName>
    </submittedName>
</protein>
<feature type="transmembrane region" description="Helical" evidence="1">
    <location>
        <begin position="51"/>
        <end position="74"/>
    </location>
</feature>
<dbReference type="RefSeq" id="WP_343753019.1">
    <property type="nucleotide sequence ID" value="NZ_BAAACW010000016.1"/>
</dbReference>
<dbReference type="Proteomes" id="UP001501166">
    <property type="component" value="Unassembled WGS sequence"/>
</dbReference>
<dbReference type="InterPro" id="IPR012651">
    <property type="entry name" value="Thia_Transptr_ThiT"/>
</dbReference>
<evidence type="ECO:0000313" key="3">
    <source>
        <dbReference type="Proteomes" id="UP001501166"/>
    </source>
</evidence>
<keyword evidence="1" id="KW-0472">Membrane</keyword>
<keyword evidence="1" id="KW-1133">Transmembrane helix</keyword>
<feature type="transmembrane region" description="Helical" evidence="1">
    <location>
        <begin position="151"/>
        <end position="176"/>
    </location>
</feature>
<feature type="transmembrane region" description="Helical" evidence="1">
    <location>
        <begin position="80"/>
        <end position="102"/>
    </location>
</feature>
<evidence type="ECO:0000256" key="1">
    <source>
        <dbReference type="SAM" id="Phobius"/>
    </source>
</evidence>
<comment type="caution">
    <text evidence="2">The sequence shown here is derived from an EMBL/GenBank/DDBJ whole genome shotgun (WGS) entry which is preliminary data.</text>
</comment>
<dbReference type="NCBIfam" id="TIGR02357">
    <property type="entry name" value="ECF_ThiT_YuaJ"/>
    <property type="match status" value="1"/>
</dbReference>
<feature type="transmembrane region" description="Helical" evidence="1">
    <location>
        <begin position="114"/>
        <end position="139"/>
    </location>
</feature>
<feature type="transmembrane region" description="Helical" evidence="1">
    <location>
        <begin position="15"/>
        <end position="44"/>
    </location>
</feature>
<gene>
    <name evidence="2" type="primary">thiT</name>
    <name evidence="2" type="ORF">GCM10008932_01660</name>
</gene>
<dbReference type="Pfam" id="PF09515">
    <property type="entry name" value="Thia_YuaJ"/>
    <property type="match status" value="1"/>
</dbReference>
<organism evidence="2 3">
    <name type="scientific">Alkalibacterium iburiense</name>
    <dbReference type="NCBI Taxonomy" id="290589"/>
    <lineage>
        <taxon>Bacteria</taxon>
        <taxon>Bacillati</taxon>
        <taxon>Bacillota</taxon>
        <taxon>Bacilli</taxon>
        <taxon>Lactobacillales</taxon>
        <taxon>Carnobacteriaceae</taxon>
        <taxon>Alkalibacterium</taxon>
    </lineage>
</organism>
<keyword evidence="3" id="KW-1185">Reference proteome</keyword>
<dbReference type="Gene3D" id="1.10.1760.20">
    <property type="match status" value="1"/>
</dbReference>
<dbReference type="EMBL" id="BAAACW010000016">
    <property type="protein sequence ID" value="GAA0352332.1"/>
    <property type="molecule type" value="Genomic_DNA"/>
</dbReference>
<proteinExistence type="predicted"/>
<keyword evidence="1" id="KW-0812">Transmembrane</keyword>
<sequence length="197" mass="21833">MQNEKLRTYLEGTLFAALAIVLSFIPSGIGSSFSVSLGMIPLLFYTIRRGLLPGIFAGFLWGILHFVTGSAYMLNVYQVIIEYTITYASVGLAGYFSNDILAAIRAGRMKKAQLYLIIAALVGSTARWFWHFIAGWIFWGDYALWGMSAMTFSLVMNALSMLATVFVATSVLLILLNKSPLVFIPKLAKIKSQSQYK</sequence>
<accession>A0ABN0X0Y8</accession>
<reference evidence="2 3" key="1">
    <citation type="journal article" date="2019" name="Int. J. Syst. Evol. Microbiol.">
        <title>The Global Catalogue of Microorganisms (GCM) 10K type strain sequencing project: providing services to taxonomists for standard genome sequencing and annotation.</title>
        <authorList>
            <consortium name="The Broad Institute Genomics Platform"/>
            <consortium name="The Broad Institute Genome Sequencing Center for Infectious Disease"/>
            <person name="Wu L."/>
            <person name="Ma J."/>
        </authorList>
    </citation>
    <scope>NUCLEOTIDE SEQUENCE [LARGE SCALE GENOMIC DNA]</scope>
    <source>
        <strain evidence="2 3">JCM 12662</strain>
    </source>
</reference>
<name>A0ABN0X0Y8_9LACT</name>
<evidence type="ECO:0000313" key="2">
    <source>
        <dbReference type="EMBL" id="GAA0352332.1"/>
    </source>
</evidence>